<keyword evidence="11" id="KW-0472">Membrane</keyword>
<dbReference type="Proteomes" id="UP000077002">
    <property type="component" value="Unassembled WGS sequence"/>
</dbReference>
<dbReference type="GO" id="GO:0098552">
    <property type="term" value="C:side of membrane"/>
    <property type="evidence" value="ECO:0007669"/>
    <property type="project" value="UniProtKB-KW"/>
</dbReference>
<keyword evidence="9 16" id="KW-0732">Signal</keyword>
<dbReference type="PANTHER" id="PTHR37928">
    <property type="entry name" value="CFEM DOMAIN PROTEIN (AFU_ORTHOLOGUE AFUA_6G14090)"/>
    <property type="match status" value="1"/>
</dbReference>
<keyword evidence="12 15" id="KW-1015">Disulfide bond</keyword>
<dbReference type="PROSITE" id="PS52012">
    <property type="entry name" value="CFEM"/>
    <property type="match status" value="1"/>
</dbReference>
<dbReference type="SUPFAM" id="SSF51735">
    <property type="entry name" value="NAD(P)-binding Rossmann-fold domains"/>
    <property type="match status" value="1"/>
</dbReference>
<dbReference type="InterPro" id="IPR008427">
    <property type="entry name" value="Extracellular_membr_CFEM_dom"/>
</dbReference>
<dbReference type="GeneID" id="34597336"/>
<evidence type="ECO:0000256" key="14">
    <source>
        <dbReference type="ARBA" id="ARBA00023288"/>
    </source>
</evidence>
<keyword evidence="14" id="KW-0449">Lipoprotein</keyword>
<evidence type="ECO:0000313" key="18">
    <source>
        <dbReference type="EMBL" id="OAG43574.1"/>
    </source>
</evidence>
<feature type="disulfide bond" evidence="15">
    <location>
        <begin position="52"/>
        <end position="85"/>
    </location>
</feature>
<evidence type="ECO:0000256" key="7">
    <source>
        <dbReference type="ARBA" id="ARBA00022622"/>
    </source>
</evidence>
<dbReference type="EMBL" id="LVKK01000009">
    <property type="protein sequence ID" value="OAG43574.1"/>
    <property type="molecule type" value="Genomic_DNA"/>
</dbReference>
<dbReference type="OrthoDB" id="3065412at2759"/>
<evidence type="ECO:0000256" key="16">
    <source>
        <dbReference type="SAM" id="SignalP"/>
    </source>
</evidence>
<dbReference type="GO" id="GO:0005886">
    <property type="term" value="C:plasma membrane"/>
    <property type="evidence" value="ECO:0007669"/>
    <property type="project" value="UniProtKB-SubCell"/>
</dbReference>
<evidence type="ECO:0000256" key="1">
    <source>
        <dbReference type="ARBA" id="ARBA00004609"/>
    </source>
</evidence>
<evidence type="ECO:0000256" key="15">
    <source>
        <dbReference type="PROSITE-ProRule" id="PRU01356"/>
    </source>
</evidence>
<keyword evidence="10 15" id="KW-0408">Iron</keyword>
<keyword evidence="6 15" id="KW-0349">Heme</keyword>
<sequence>MRFLSFAVVGLSSLLHLAASQDLSSLPACAVTCAVNAISSTGCAATDAACVCQASSFLTGVYTCISGSCSADDIAATLQFAQQYCGSAGISITLPTASATAAPTSTPSSAASSPATAPASVTSSSVPASGAPAATFTGGAQILKQQWAGVAGVIGLGVAAVLSTNKKTVGLVVHSSLFIAQSYLNPLRYNVIAVDVDVQALEHAKEAGIEHAINSRTNPNVSELVKQITPEGTGADAVVVFTAARMSGSWKREARGRVLSLPEAESLVVLWDSRAHPLGFNGL</sequence>
<keyword evidence="19" id="KW-1185">Reference proteome</keyword>
<feature type="disulfide bond" evidence="15">
    <location>
        <begin position="33"/>
        <end position="64"/>
    </location>
</feature>
<keyword evidence="4" id="KW-1003">Cell membrane</keyword>
<reference evidence="18 19" key="1">
    <citation type="submission" date="2016-03" db="EMBL/GenBank/DDBJ databases">
        <title>Draft genome sequence of the Fonsecaea monophora CBS 269.37.</title>
        <authorList>
            <person name="Bombassaro A."/>
            <person name="Vinicius W.A."/>
            <person name="De Hoog S."/>
            <person name="Sun J."/>
            <person name="Souza E.M."/>
            <person name="Raittz R.T."/>
            <person name="Costa F."/>
            <person name="Leao A.C."/>
            <person name="Tadra-Sfeir M.Z."/>
            <person name="Baura V."/>
            <person name="Balsanelli E."/>
            <person name="Pedrosa F.O."/>
            <person name="Moreno L.F."/>
            <person name="Steffens M.B."/>
            <person name="Xi L."/>
            <person name="Bocca A.L."/>
            <person name="Felipe M.S."/>
            <person name="Teixeira M."/>
            <person name="Telles Filho F.Q."/>
            <person name="Azevedo C.M."/>
            <person name="Gomes R."/>
            <person name="Vicente V.A."/>
        </authorList>
    </citation>
    <scope>NUCLEOTIDE SEQUENCE [LARGE SCALE GENOMIC DNA]</scope>
    <source>
        <strain evidence="18 19">CBS 269.37</strain>
    </source>
</reference>
<dbReference type="InterPro" id="IPR051735">
    <property type="entry name" value="CFEM_domain"/>
</dbReference>
<evidence type="ECO:0000256" key="3">
    <source>
        <dbReference type="ARBA" id="ARBA00010031"/>
    </source>
</evidence>
<evidence type="ECO:0000256" key="11">
    <source>
        <dbReference type="ARBA" id="ARBA00023136"/>
    </source>
</evidence>
<feature type="binding site" description="axial binding residue" evidence="15">
    <location>
        <position position="47"/>
    </location>
    <ligand>
        <name>heme</name>
        <dbReference type="ChEBI" id="CHEBI:30413"/>
    </ligand>
    <ligandPart>
        <name>Fe</name>
        <dbReference type="ChEBI" id="CHEBI:18248"/>
    </ligandPart>
</feature>
<organism evidence="18 19">
    <name type="scientific">Fonsecaea monophora</name>
    <dbReference type="NCBI Taxonomy" id="254056"/>
    <lineage>
        <taxon>Eukaryota</taxon>
        <taxon>Fungi</taxon>
        <taxon>Dikarya</taxon>
        <taxon>Ascomycota</taxon>
        <taxon>Pezizomycotina</taxon>
        <taxon>Eurotiomycetes</taxon>
        <taxon>Chaetothyriomycetidae</taxon>
        <taxon>Chaetothyriales</taxon>
        <taxon>Herpotrichiellaceae</taxon>
        <taxon>Fonsecaea</taxon>
    </lineage>
</organism>
<accession>A0A177FGZ0</accession>
<feature type="domain" description="CFEM" evidence="17">
    <location>
        <begin position="1"/>
        <end position="114"/>
    </location>
</feature>
<dbReference type="GO" id="GO:0005576">
    <property type="term" value="C:extracellular region"/>
    <property type="evidence" value="ECO:0007669"/>
    <property type="project" value="UniProtKB-SubCell"/>
</dbReference>
<feature type="signal peptide" evidence="16">
    <location>
        <begin position="1"/>
        <end position="20"/>
    </location>
</feature>
<feature type="disulfide bond" evidence="15">
    <location>
        <begin position="43"/>
        <end position="50"/>
    </location>
</feature>
<evidence type="ECO:0000256" key="5">
    <source>
        <dbReference type="ARBA" id="ARBA00022525"/>
    </source>
</evidence>
<evidence type="ECO:0000256" key="10">
    <source>
        <dbReference type="ARBA" id="ARBA00023004"/>
    </source>
</evidence>
<evidence type="ECO:0000256" key="2">
    <source>
        <dbReference type="ARBA" id="ARBA00004613"/>
    </source>
</evidence>
<protein>
    <recommendedName>
        <fullName evidence="17">CFEM domain-containing protein</fullName>
    </recommendedName>
</protein>
<evidence type="ECO:0000259" key="17">
    <source>
        <dbReference type="PROSITE" id="PS52012"/>
    </source>
</evidence>
<dbReference type="AlphaFoldDB" id="A0A177FGZ0"/>
<dbReference type="GO" id="GO:0046872">
    <property type="term" value="F:metal ion binding"/>
    <property type="evidence" value="ECO:0007669"/>
    <property type="project" value="UniProtKB-UniRule"/>
</dbReference>
<dbReference type="RefSeq" id="XP_022515526.1">
    <property type="nucleotide sequence ID" value="XM_022652140.1"/>
</dbReference>
<dbReference type="SMART" id="SM00747">
    <property type="entry name" value="CFEM"/>
    <property type="match status" value="1"/>
</dbReference>
<dbReference type="PANTHER" id="PTHR37928:SF2">
    <property type="entry name" value="GPI ANCHORED CFEM DOMAIN PROTEIN (AFU_ORTHOLOGUE AFUA_6G10580)"/>
    <property type="match status" value="1"/>
</dbReference>
<evidence type="ECO:0000256" key="9">
    <source>
        <dbReference type="ARBA" id="ARBA00022729"/>
    </source>
</evidence>
<dbReference type="Gene3D" id="3.40.50.720">
    <property type="entry name" value="NAD(P)-binding Rossmann-like Domain"/>
    <property type="match status" value="1"/>
</dbReference>
<evidence type="ECO:0000256" key="12">
    <source>
        <dbReference type="ARBA" id="ARBA00023157"/>
    </source>
</evidence>
<keyword evidence="13" id="KW-0325">Glycoprotein</keyword>
<feature type="chain" id="PRO_5008061133" description="CFEM domain-containing protein" evidence="16">
    <location>
        <begin position="21"/>
        <end position="283"/>
    </location>
</feature>
<comment type="similarity">
    <text evidence="3">Belongs to the RBT5 family.</text>
</comment>
<evidence type="ECO:0000256" key="13">
    <source>
        <dbReference type="ARBA" id="ARBA00023180"/>
    </source>
</evidence>
<comment type="caution">
    <text evidence="18">The sequence shown here is derived from an EMBL/GenBank/DDBJ whole genome shotgun (WGS) entry which is preliminary data.</text>
</comment>
<evidence type="ECO:0000256" key="6">
    <source>
        <dbReference type="ARBA" id="ARBA00022617"/>
    </source>
</evidence>
<evidence type="ECO:0000313" key="19">
    <source>
        <dbReference type="Proteomes" id="UP000077002"/>
    </source>
</evidence>
<feature type="disulfide bond" evidence="15">
    <location>
        <begin position="29"/>
        <end position="69"/>
    </location>
</feature>
<name>A0A177FGZ0_9EURO</name>
<gene>
    <name evidence="18" type="ORF">AYO21_02160</name>
</gene>
<keyword evidence="8 15" id="KW-0479">Metal-binding</keyword>
<keyword evidence="5" id="KW-0964">Secreted</keyword>
<dbReference type="Pfam" id="PF05730">
    <property type="entry name" value="CFEM"/>
    <property type="match status" value="1"/>
</dbReference>
<keyword evidence="7" id="KW-0336">GPI-anchor</keyword>
<dbReference type="InterPro" id="IPR036291">
    <property type="entry name" value="NAD(P)-bd_dom_sf"/>
</dbReference>
<evidence type="ECO:0000256" key="8">
    <source>
        <dbReference type="ARBA" id="ARBA00022723"/>
    </source>
</evidence>
<comment type="subcellular location">
    <subcellularLocation>
        <location evidence="1">Cell membrane</location>
        <topology evidence="1">Lipid-anchor</topology>
        <topology evidence="1">GPI-anchor</topology>
    </subcellularLocation>
    <subcellularLocation>
        <location evidence="2">Secreted</location>
    </subcellularLocation>
</comment>
<evidence type="ECO:0000256" key="4">
    <source>
        <dbReference type="ARBA" id="ARBA00022475"/>
    </source>
</evidence>
<proteinExistence type="inferred from homology"/>